<protein>
    <recommendedName>
        <fullName evidence="3">Fungal lipase-type domain-containing protein</fullName>
    </recommendedName>
</protein>
<keyword evidence="2" id="KW-1133">Transmembrane helix</keyword>
<keyword evidence="2" id="KW-0472">Membrane</keyword>
<dbReference type="InterPro" id="IPR051218">
    <property type="entry name" value="Sec_MonoDiacylglyc_Lipase"/>
</dbReference>
<dbReference type="SUPFAM" id="SSF53474">
    <property type="entry name" value="alpha/beta-Hydrolases"/>
    <property type="match status" value="1"/>
</dbReference>
<dbReference type="Gene3D" id="3.40.50.1820">
    <property type="entry name" value="alpha/beta hydrolase"/>
    <property type="match status" value="1"/>
</dbReference>
<feature type="transmembrane region" description="Helical" evidence="2">
    <location>
        <begin position="231"/>
        <end position="249"/>
    </location>
</feature>
<keyword evidence="2" id="KW-0812">Transmembrane</keyword>
<comment type="caution">
    <text evidence="4">The sequence shown here is derived from an EMBL/GenBank/DDBJ whole genome shotgun (WGS) entry which is preliminary data.</text>
</comment>
<feature type="compositionally biased region" description="Basic and acidic residues" evidence="1">
    <location>
        <begin position="791"/>
        <end position="800"/>
    </location>
</feature>
<keyword evidence="5" id="KW-1185">Reference proteome</keyword>
<dbReference type="CDD" id="cd00519">
    <property type="entry name" value="Lipase_3"/>
    <property type="match status" value="1"/>
</dbReference>
<evidence type="ECO:0000259" key="3">
    <source>
        <dbReference type="Pfam" id="PF01764"/>
    </source>
</evidence>
<evidence type="ECO:0000313" key="5">
    <source>
        <dbReference type="Proteomes" id="UP001465755"/>
    </source>
</evidence>
<feature type="transmembrane region" description="Helical" evidence="2">
    <location>
        <begin position="279"/>
        <end position="305"/>
    </location>
</feature>
<evidence type="ECO:0000256" key="1">
    <source>
        <dbReference type="SAM" id="MobiDB-lite"/>
    </source>
</evidence>
<feature type="transmembrane region" description="Helical" evidence="2">
    <location>
        <begin position="185"/>
        <end position="210"/>
    </location>
</feature>
<dbReference type="InterPro" id="IPR029058">
    <property type="entry name" value="AB_hydrolase_fold"/>
</dbReference>
<feature type="transmembrane region" description="Helical" evidence="2">
    <location>
        <begin position="134"/>
        <end position="152"/>
    </location>
</feature>
<feature type="transmembrane region" description="Helical" evidence="2">
    <location>
        <begin position="354"/>
        <end position="375"/>
    </location>
</feature>
<feature type="transmembrane region" description="Helical" evidence="2">
    <location>
        <begin position="93"/>
        <end position="113"/>
    </location>
</feature>
<gene>
    <name evidence="4" type="ORF">WJX73_010754</name>
</gene>
<dbReference type="AlphaFoldDB" id="A0AAW1NP28"/>
<name>A0AAW1NP28_9CHLO</name>
<feature type="region of interest" description="Disordered" evidence="1">
    <location>
        <begin position="791"/>
        <end position="822"/>
    </location>
</feature>
<feature type="transmembrane region" description="Helical" evidence="2">
    <location>
        <begin position="51"/>
        <end position="73"/>
    </location>
</feature>
<dbReference type="EMBL" id="JALJOQ010000227">
    <property type="protein sequence ID" value="KAK9788444.1"/>
    <property type="molecule type" value="Genomic_DNA"/>
</dbReference>
<dbReference type="PANTHER" id="PTHR45856">
    <property type="entry name" value="ALPHA/BETA-HYDROLASES SUPERFAMILY PROTEIN"/>
    <property type="match status" value="1"/>
</dbReference>
<evidence type="ECO:0000256" key="2">
    <source>
        <dbReference type="SAM" id="Phobius"/>
    </source>
</evidence>
<dbReference type="Pfam" id="PF01764">
    <property type="entry name" value="Lipase_3"/>
    <property type="match status" value="1"/>
</dbReference>
<evidence type="ECO:0000313" key="4">
    <source>
        <dbReference type="EMBL" id="KAK9788444.1"/>
    </source>
</evidence>
<dbReference type="PANTHER" id="PTHR45856:SF24">
    <property type="entry name" value="FUNGAL LIPASE-LIKE DOMAIN-CONTAINING PROTEIN"/>
    <property type="match status" value="1"/>
</dbReference>
<proteinExistence type="predicted"/>
<dbReference type="InterPro" id="IPR002921">
    <property type="entry name" value="Fungal_lipase-type"/>
</dbReference>
<organism evidence="4 5">
    <name type="scientific">Symbiochloris irregularis</name>
    <dbReference type="NCBI Taxonomy" id="706552"/>
    <lineage>
        <taxon>Eukaryota</taxon>
        <taxon>Viridiplantae</taxon>
        <taxon>Chlorophyta</taxon>
        <taxon>core chlorophytes</taxon>
        <taxon>Trebouxiophyceae</taxon>
        <taxon>Trebouxiales</taxon>
        <taxon>Trebouxiaceae</taxon>
        <taxon>Symbiochloris</taxon>
    </lineage>
</organism>
<reference evidence="4 5" key="1">
    <citation type="journal article" date="2024" name="Nat. Commun.">
        <title>Phylogenomics reveals the evolutionary origins of lichenization in chlorophyte algae.</title>
        <authorList>
            <person name="Puginier C."/>
            <person name="Libourel C."/>
            <person name="Otte J."/>
            <person name="Skaloud P."/>
            <person name="Haon M."/>
            <person name="Grisel S."/>
            <person name="Petersen M."/>
            <person name="Berrin J.G."/>
            <person name="Delaux P.M."/>
            <person name="Dal Grande F."/>
            <person name="Keller J."/>
        </authorList>
    </citation>
    <scope>NUCLEOTIDE SEQUENCE [LARGE SCALE GENOMIC DNA]</scope>
    <source>
        <strain evidence="4 5">SAG 2036</strain>
    </source>
</reference>
<accession>A0AAW1NP28</accession>
<dbReference type="GO" id="GO:0006629">
    <property type="term" value="P:lipid metabolic process"/>
    <property type="evidence" value="ECO:0007669"/>
    <property type="project" value="InterPro"/>
</dbReference>
<dbReference type="Proteomes" id="UP001465755">
    <property type="component" value="Unassembled WGS sequence"/>
</dbReference>
<sequence>MRLHRSQEVIEPEPDDLLCDVSERRKQAPASAPQKIVVLQIEVASSTEVKVATGLVTLFVFLAFCALVVEIALKLHLKDSVSILKDPSLSEANVAIACVCLCVLGGQTANFLWRVKATLRSGIYWGSRRKRMASLAYATAIVQIVNLIFWLVPNVHVIKNFPCSFFDLIIDVSGVLRWSCWNTTLVVYAIMGSSLLSWKPGTSVWSRVFGRKSNAVASDRLLGLDRPWWHFLYWLPMWILLEIAVILLIENDFYEPGLLPIQLEICEATTSVTCGIPSFALGATIAMSVLINVQALLYGVCVARARSQLRKLSHATFRTANILLQLQLRTVLYLKVGISIATVLFWYIRHNSCVSYLLTWLGIIPIQLIASVLAWHNLRLFIPTDPTTDHILQVWLQEVAWTEAETPERLAERNSQAEGQHEGSCMQTVRQEPMFNFETALKLIKWCSLTYSTVGQDGCLKNQWVAEAAPEQHSAGLVRSSMHRPLEPPSEPSSSSISKLSLPAAIPIIHQDRADAMGMWALTDIHSFWDPELETKALLGWSRDQIVVAFRGTASFTNALLDLKIWRTPHHAARDYRELCIRGPALVHTGYYEAWMSKGLNQQVLNFLKELFQSGAVRPSARISLTGHSLGGALATLAALDIAVQIAPQSLQVYTFGCPYVGNHTFAHFYEARVRDTWHIIHNQDIVPRVGKFFFLFKRPGHRVLVDLKGQMIVRPVPLELQLRRGGNVGVHLLRMYRAALVAIFLAQFSNGRAGVMASALHIADNVTLRADLRRDGIDWQELQKLEQIARSRGGEDMLKEPATADELPPSNSVSLAQPDPK</sequence>
<feature type="domain" description="Fungal lipase-type" evidence="3">
    <location>
        <begin position="547"/>
        <end position="690"/>
    </location>
</feature>